<dbReference type="CDD" id="cd00397">
    <property type="entry name" value="DNA_BRE_C"/>
    <property type="match status" value="1"/>
</dbReference>
<dbReference type="InterPro" id="IPR002104">
    <property type="entry name" value="Integrase_catalytic"/>
</dbReference>
<dbReference type="SUPFAM" id="SSF56349">
    <property type="entry name" value="DNA breaking-rejoining enzymes"/>
    <property type="match status" value="1"/>
</dbReference>
<keyword evidence="4" id="KW-1185">Reference proteome</keyword>
<dbReference type="GO" id="GO:0006310">
    <property type="term" value="P:DNA recombination"/>
    <property type="evidence" value="ECO:0007669"/>
    <property type="project" value="UniProtKB-KW"/>
</dbReference>
<dbReference type="Pfam" id="PF00589">
    <property type="entry name" value="Phage_integrase"/>
    <property type="match status" value="1"/>
</dbReference>
<dbReference type="RefSeq" id="WP_308699054.1">
    <property type="nucleotide sequence ID" value="NZ_BJMN01000016.1"/>
</dbReference>
<gene>
    <name evidence="3" type="ORF">SGA01_28770</name>
</gene>
<proteinExistence type="predicted"/>
<reference evidence="3 4" key="1">
    <citation type="submission" date="2019-06" db="EMBL/GenBank/DDBJ databases">
        <title>Whole genome shotgun sequence of Streptomyces gardneri NBRC 12865.</title>
        <authorList>
            <person name="Hosoyama A."/>
            <person name="Uohara A."/>
            <person name="Ohji S."/>
            <person name="Ichikawa N."/>
        </authorList>
    </citation>
    <scope>NUCLEOTIDE SEQUENCE [LARGE SCALE GENOMIC DNA]</scope>
    <source>
        <strain evidence="3 4">NBRC 12865</strain>
    </source>
</reference>
<dbReference type="GO" id="GO:0015074">
    <property type="term" value="P:DNA integration"/>
    <property type="evidence" value="ECO:0007669"/>
    <property type="project" value="InterPro"/>
</dbReference>
<accession>A0A4Y3RHW9</accession>
<comment type="caution">
    <text evidence="3">The sequence shown here is derived from an EMBL/GenBank/DDBJ whole genome shotgun (WGS) entry which is preliminary data.</text>
</comment>
<protein>
    <recommendedName>
        <fullName evidence="2">Tyr recombinase domain-containing protein</fullName>
    </recommendedName>
</protein>
<evidence type="ECO:0000313" key="4">
    <source>
        <dbReference type="Proteomes" id="UP000315226"/>
    </source>
</evidence>
<dbReference type="InterPro" id="IPR011010">
    <property type="entry name" value="DNA_brk_join_enz"/>
</dbReference>
<dbReference type="AlphaFoldDB" id="A0A4Y3RHW9"/>
<dbReference type="Gene3D" id="1.10.443.10">
    <property type="entry name" value="Intergrase catalytic core"/>
    <property type="match status" value="1"/>
</dbReference>
<evidence type="ECO:0000313" key="3">
    <source>
        <dbReference type="EMBL" id="GEB57272.1"/>
    </source>
</evidence>
<dbReference type="EMBL" id="BJMN01000016">
    <property type="protein sequence ID" value="GEB57272.1"/>
    <property type="molecule type" value="Genomic_DNA"/>
</dbReference>
<dbReference type="PROSITE" id="PS51898">
    <property type="entry name" value="TYR_RECOMBINASE"/>
    <property type="match status" value="1"/>
</dbReference>
<evidence type="ECO:0000259" key="2">
    <source>
        <dbReference type="PROSITE" id="PS51898"/>
    </source>
</evidence>
<sequence length="132" mass="15043">MAYLAAYLEEDGLPLEGMPVWRTRRGEPRPLTYWAARRIFQRACEALGSNWTLHDLRHTAAKRMARDPELKLREVQTILRHTHISTTELYTAVGLDDLLDKLGAHYARPVQPVSWPTQYAADDIEAVFGAGQ</sequence>
<feature type="domain" description="Tyr recombinase" evidence="2">
    <location>
        <begin position="1"/>
        <end position="103"/>
    </location>
</feature>
<organism evidence="3 4">
    <name type="scientific">Streptomyces gardneri</name>
    <dbReference type="NCBI Taxonomy" id="66892"/>
    <lineage>
        <taxon>Bacteria</taxon>
        <taxon>Bacillati</taxon>
        <taxon>Actinomycetota</taxon>
        <taxon>Actinomycetes</taxon>
        <taxon>Kitasatosporales</taxon>
        <taxon>Streptomycetaceae</taxon>
        <taxon>Streptomyces</taxon>
    </lineage>
</organism>
<dbReference type="GO" id="GO:0003677">
    <property type="term" value="F:DNA binding"/>
    <property type="evidence" value="ECO:0007669"/>
    <property type="project" value="InterPro"/>
</dbReference>
<dbReference type="Proteomes" id="UP000315226">
    <property type="component" value="Unassembled WGS sequence"/>
</dbReference>
<name>A0A4Y3RHW9_9ACTN</name>
<dbReference type="InterPro" id="IPR013762">
    <property type="entry name" value="Integrase-like_cat_sf"/>
</dbReference>
<keyword evidence="1" id="KW-0233">DNA recombination</keyword>
<evidence type="ECO:0000256" key="1">
    <source>
        <dbReference type="ARBA" id="ARBA00023172"/>
    </source>
</evidence>